<gene>
    <name evidence="1" type="ORF">F8O02_04365</name>
</gene>
<organism evidence="1 2">
    <name type="scientific">Pseudoclavibacter caeni</name>
    <dbReference type="NCBI Taxonomy" id="908846"/>
    <lineage>
        <taxon>Bacteria</taxon>
        <taxon>Bacillati</taxon>
        <taxon>Actinomycetota</taxon>
        <taxon>Actinomycetes</taxon>
        <taxon>Micrococcales</taxon>
        <taxon>Microbacteriaceae</taxon>
        <taxon>Pseudoclavibacter</taxon>
    </lineage>
</organism>
<dbReference type="Proteomes" id="UP000481339">
    <property type="component" value="Unassembled WGS sequence"/>
</dbReference>
<sequence>MSERLERSEQLPEDGRVLFAHDGGTLHIVAGEGRVWTLTRSGRSVELHELESGLFRIDDGERVTGPLTWQQVIAAHLP</sequence>
<dbReference type="RefSeq" id="WP_158036035.1">
    <property type="nucleotide sequence ID" value="NZ_BAAAZV010000017.1"/>
</dbReference>
<accession>A0A7C8FXV9</accession>
<name>A0A7C8FXV9_9MICO</name>
<dbReference type="EMBL" id="WBKA01000003">
    <property type="protein sequence ID" value="KAB1632257.1"/>
    <property type="molecule type" value="Genomic_DNA"/>
</dbReference>
<reference evidence="1 2" key="1">
    <citation type="submission" date="2019-09" db="EMBL/GenBank/DDBJ databases">
        <title>Phylogeny of genus Pseudoclavibacter and closely related genus.</title>
        <authorList>
            <person name="Li Y."/>
        </authorList>
    </citation>
    <scope>NUCLEOTIDE SEQUENCE [LARGE SCALE GENOMIC DNA]</scope>
    <source>
        <strain evidence="1 2">JCM 16921</strain>
    </source>
</reference>
<proteinExistence type="predicted"/>
<dbReference type="AlphaFoldDB" id="A0A7C8FXV9"/>
<comment type="caution">
    <text evidence="1">The sequence shown here is derived from an EMBL/GenBank/DDBJ whole genome shotgun (WGS) entry which is preliminary data.</text>
</comment>
<keyword evidence="2" id="KW-1185">Reference proteome</keyword>
<evidence type="ECO:0000313" key="2">
    <source>
        <dbReference type="Proteomes" id="UP000481339"/>
    </source>
</evidence>
<protein>
    <submittedName>
        <fullName evidence="1">Uncharacterized protein</fullName>
    </submittedName>
</protein>
<evidence type="ECO:0000313" key="1">
    <source>
        <dbReference type="EMBL" id="KAB1632257.1"/>
    </source>
</evidence>